<dbReference type="PANTHER" id="PTHR10859:SF91">
    <property type="entry name" value="DOLICHYL-PHOSPHATE BETA-GLUCOSYLTRANSFERASE"/>
    <property type="match status" value="1"/>
</dbReference>
<dbReference type="STRING" id="1798540.A3B74_00035"/>
<gene>
    <name evidence="2" type="ORF">A3B74_00035</name>
</gene>
<reference evidence="2 3" key="1">
    <citation type="journal article" date="2016" name="Nat. Commun.">
        <title>Thousands of microbial genomes shed light on interconnected biogeochemical processes in an aquifer system.</title>
        <authorList>
            <person name="Anantharaman K."/>
            <person name="Brown C.T."/>
            <person name="Hug L.A."/>
            <person name="Sharon I."/>
            <person name="Castelle C.J."/>
            <person name="Probst A.J."/>
            <person name="Thomas B.C."/>
            <person name="Singh A."/>
            <person name="Wilkins M.J."/>
            <person name="Karaoz U."/>
            <person name="Brodie E.L."/>
            <person name="Williams K.H."/>
            <person name="Hubbard S.S."/>
            <person name="Banfield J.F."/>
        </authorList>
    </citation>
    <scope>NUCLEOTIDE SEQUENCE [LARGE SCALE GENOMIC DNA]</scope>
</reference>
<organism evidence="2 3">
    <name type="scientific">Candidatus Kerfeldbacteria bacterium RIFCSPHIGHO2_02_FULL_42_14</name>
    <dbReference type="NCBI Taxonomy" id="1798540"/>
    <lineage>
        <taxon>Bacteria</taxon>
        <taxon>Candidatus Kerfeldiibacteriota</taxon>
    </lineage>
</organism>
<dbReference type="Pfam" id="PF00535">
    <property type="entry name" value="Glycos_transf_2"/>
    <property type="match status" value="1"/>
</dbReference>
<feature type="domain" description="Glycosyltransferase 2-like" evidence="1">
    <location>
        <begin position="8"/>
        <end position="149"/>
    </location>
</feature>
<comment type="caution">
    <text evidence="2">The sequence shown here is derived from an EMBL/GenBank/DDBJ whole genome shotgun (WGS) entry which is preliminary data.</text>
</comment>
<dbReference type="Proteomes" id="UP000177165">
    <property type="component" value="Unassembled WGS sequence"/>
</dbReference>
<dbReference type="InterPro" id="IPR001173">
    <property type="entry name" value="Glyco_trans_2-like"/>
</dbReference>
<proteinExistence type="predicted"/>
<dbReference type="Gene3D" id="3.90.550.10">
    <property type="entry name" value="Spore Coat Polysaccharide Biosynthesis Protein SpsA, Chain A"/>
    <property type="match status" value="1"/>
</dbReference>
<dbReference type="AlphaFoldDB" id="A0A1G2AQR5"/>
<dbReference type="PANTHER" id="PTHR10859">
    <property type="entry name" value="GLYCOSYL TRANSFERASE"/>
    <property type="match status" value="1"/>
</dbReference>
<evidence type="ECO:0000313" key="2">
    <source>
        <dbReference type="EMBL" id="OGY79231.1"/>
    </source>
</evidence>
<accession>A0A1G2AQR5</accession>
<evidence type="ECO:0000313" key="3">
    <source>
        <dbReference type="Proteomes" id="UP000177165"/>
    </source>
</evidence>
<evidence type="ECO:0000259" key="1">
    <source>
        <dbReference type="Pfam" id="PF00535"/>
    </source>
</evidence>
<dbReference type="GO" id="GO:0006487">
    <property type="term" value="P:protein N-linked glycosylation"/>
    <property type="evidence" value="ECO:0007669"/>
    <property type="project" value="TreeGrafter"/>
</dbReference>
<protein>
    <recommendedName>
        <fullName evidence="1">Glycosyltransferase 2-like domain-containing protein</fullName>
    </recommendedName>
</protein>
<name>A0A1G2AQR5_9BACT</name>
<dbReference type="EMBL" id="MHKB01000009">
    <property type="protein sequence ID" value="OGY79231.1"/>
    <property type="molecule type" value="Genomic_DNA"/>
</dbReference>
<dbReference type="InterPro" id="IPR029044">
    <property type="entry name" value="Nucleotide-diphossugar_trans"/>
</dbReference>
<dbReference type="SUPFAM" id="SSF53448">
    <property type="entry name" value="Nucleotide-diphospho-sugar transferases"/>
    <property type="match status" value="1"/>
</dbReference>
<sequence length="247" mass="28137">MLKKRLVIIFPAYNEECRIRKTFQKYYTFFSAPAYQKAFDIVYFVAINGSTDRTQAIVEQLHNQHPAVLSFHDWKEKLGKGGALHRAFAEVTGDFIGFVDADGSTAPGEFAKLFPYLSRYDAVIASRFLPGSFVKDRKALLRQITSRIFLYCVQILFHLPVRDTQCGAKIFRSHPLKTLLPLLRVRNMAFDVELLYAFQQRGYGIKEVPTIWVADDVGSSLSSSSKILQAGLAMFASLVHIRLRKFQ</sequence>